<keyword evidence="3" id="KW-1185">Reference proteome</keyword>
<evidence type="ECO:0000313" key="3">
    <source>
        <dbReference type="Proteomes" id="UP001279734"/>
    </source>
</evidence>
<proteinExistence type="predicted"/>
<dbReference type="EMBL" id="BSYO01000012">
    <property type="protein sequence ID" value="GMH12686.1"/>
    <property type="molecule type" value="Genomic_DNA"/>
</dbReference>
<feature type="compositionally biased region" description="Polar residues" evidence="1">
    <location>
        <begin position="69"/>
        <end position="83"/>
    </location>
</feature>
<accession>A0AAD3SM04</accession>
<organism evidence="2 3">
    <name type="scientific">Nepenthes gracilis</name>
    <name type="common">Slender pitcher plant</name>
    <dbReference type="NCBI Taxonomy" id="150966"/>
    <lineage>
        <taxon>Eukaryota</taxon>
        <taxon>Viridiplantae</taxon>
        <taxon>Streptophyta</taxon>
        <taxon>Embryophyta</taxon>
        <taxon>Tracheophyta</taxon>
        <taxon>Spermatophyta</taxon>
        <taxon>Magnoliopsida</taxon>
        <taxon>eudicotyledons</taxon>
        <taxon>Gunneridae</taxon>
        <taxon>Pentapetalae</taxon>
        <taxon>Caryophyllales</taxon>
        <taxon>Nepenthaceae</taxon>
        <taxon>Nepenthes</taxon>
    </lineage>
</organism>
<protein>
    <submittedName>
        <fullName evidence="2">Uncharacterized protein</fullName>
    </submittedName>
</protein>
<dbReference type="AlphaFoldDB" id="A0AAD3SM04"/>
<name>A0AAD3SM04_NEPGR</name>
<dbReference type="Proteomes" id="UP001279734">
    <property type="component" value="Unassembled WGS sequence"/>
</dbReference>
<gene>
    <name evidence="2" type="ORF">Nepgr_014527</name>
</gene>
<comment type="caution">
    <text evidence="2">The sequence shown here is derived from an EMBL/GenBank/DDBJ whole genome shotgun (WGS) entry which is preliminary data.</text>
</comment>
<feature type="region of interest" description="Disordered" evidence="1">
    <location>
        <begin position="59"/>
        <end position="83"/>
    </location>
</feature>
<sequence length="83" mass="9273">MLILFAFPESRFANPWRPEVGAVHPRMCWSWDRPFPGSLDPSANPRFLGDSGAPRVFGLRDRPFPESLEPSSSAGTRSSVNRT</sequence>
<evidence type="ECO:0000313" key="2">
    <source>
        <dbReference type="EMBL" id="GMH12686.1"/>
    </source>
</evidence>
<evidence type="ECO:0000256" key="1">
    <source>
        <dbReference type="SAM" id="MobiDB-lite"/>
    </source>
</evidence>
<reference evidence="2" key="1">
    <citation type="submission" date="2023-05" db="EMBL/GenBank/DDBJ databases">
        <title>Nepenthes gracilis genome sequencing.</title>
        <authorList>
            <person name="Fukushima K."/>
        </authorList>
    </citation>
    <scope>NUCLEOTIDE SEQUENCE</scope>
    <source>
        <strain evidence="2">SING2019-196</strain>
    </source>
</reference>